<evidence type="ECO:0008006" key="5">
    <source>
        <dbReference type="Google" id="ProtNLM"/>
    </source>
</evidence>
<dbReference type="Gene3D" id="3.40.50.720">
    <property type="entry name" value="NAD(P)-binding Rossmann-like Domain"/>
    <property type="match status" value="1"/>
</dbReference>
<dbReference type="GO" id="GO:0000166">
    <property type="term" value="F:nucleotide binding"/>
    <property type="evidence" value="ECO:0007669"/>
    <property type="project" value="InterPro"/>
</dbReference>
<dbReference type="SUPFAM" id="SSF55347">
    <property type="entry name" value="Glyceraldehyde-3-phosphate dehydrogenase-like, C-terminal domain"/>
    <property type="match status" value="1"/>
</dbReference>
<evidence type="ECO:0000259" key="2">
    <source>
        <dbReference type="Pfam" id="PF01408"/>
    </source>
</evidence>
<feature type="domain" description="GFO/IDH/MocA-like oxidoreductase" evidence="3">
    <location>
        <begin position="145"/>
        <end position="268"/>
    </location>
</feature>
<dbReference type="InterPro" id="IPR036291">
    <property type="entry name" value="NAD(P)-bd_dom_sf"/>
</dbReference>
<dbReference type="InterPro" id="IPR050463">
    <property type="entry name" value="Gfo/Idh/MocA_oxidrdct_glycsds"/>
</dbReference>
<dbReference type="GO" id="GO:0016491">
    <property type="term" value="F:oxidoreductase activity"/>
    <property type="evidence" value="ECO:0007669"/>
    <property type="project" value="UniProtKB-KW"/>
</dbReference>
<proteinExistence type="predicted"/>
<dbReference type="EMBL" id="LAZR01000879">
    <property type="protein sequence ID" value="KKN55577.1"/>
    <property type="molecule type" value="Genomic_DNA"/>
</dbReference>
<dbReference type="Gene3D" id="3.30.360.10">
    <property type="entry name" value="Dihydrodipicolinate Reductase, domain 2"/>
    <property type="match status" value="1"/>
</dbReference>
<dbReference type="Pfam" id="PF01408">
    <property type="entry name" value="GFO_IDH_MocA"/>
    <property type="match status" value="1"/>
</dbReference>
<accession>A0A0F9S034</accession>
<dbReference type="InterPro" id="IPR055170">
    <property type="entry name" value="GFO_IDH_MocA-like_dom"/>
</dbReference>
<dbReference type="Pfam" id="PF22725">
    <property type="entry name" value="GFO_IDH_MocA_C3"/>
    <property type="match status" value="1"/>
</dbReference>
<dbReference type="SUPFAM" id="SSF51735">
    <property type="entry name" value="NAD(P)-binding Rossmann-fold domains"/>
    <property type="match status" value="1"/>
</dbReference>
<evidence type="ECO:0000256" key="1">
    <source>
        <dbReference type="ARBA" id="ARBA00023002"/>
    </source>
</evidence>
<organism evidence="4">
    <name type="scientific">marine sediment metagenome</name>
    <dbReference type="NCBI Taxonomy" id="412755"/>
    <lineage>
        <taxon>unclassified sequences</taxon>
        <taxon>metagenomes</taxon>
        <taxon>ecological metagenomes</taxon>
    </lineage>
</organism>
<protein>
    <recommendedName>
        <fullName evidence="5">Gfo/Idh/MocA-like oxidoreductase N-terminal domain-containing protein</fullName>
    </recommendedName>
</protein>
<feature type="domain" description="Gfo/Idh/MocA-like oxidoreductase N-terminal" evidence="2">
    <location>
        <begin position="10"/>
        <end position="131"/>
    </location>
</feature>
<sequence length="346" mass="38413">MKRFKKASDIKVGVIGYSGAFCMGRVHLEDMKAAGMTPTAVCEIDKKLLKVAGKEWSGIETYTSIARMLKKSDVDLLAVITPHNLHAKHVLQCLNAGKSVCCEKPLAITTEECDRMIAAAKKNRCLLTTYHNRHWDGCALTGMKQIKKGVIGDVFRIEAHMAGYSKPGNWWRSSKSISGGVLYDWGVHVLEYALQILALSNAKMTEVMGLAKTGFWAPKTKWKADTNEDEALAIVRFNTGQWLTLTMSSIDSNPKPSMLEITGTKGTYLMNHGDYEIIKPGKDGNKVTKGKNVQGDWGKFYKNVADHMVKKTPLIITPQWARRPIHILDLANRSAKLGRAIKTTYA</sequence>
<comment type="caution">
    <text evidence="4">The sequence shown here is derived from an EMBL/GenBank/DDBJ whole genome shotgun (WGS) entry which is preliminary data.</text>
</comment>
<dbReference type="PANTHER" id="PTHR43818:SF11">
    <property type="entry name" value="BCDNA.GH03377"/>
    <property type="match status" value="1"/>
</dbReference>
<dbReference type="InterPro" id="IPR000683">
    <property type="entry name" value="Gfo/Idh/MocA-like_OxRdtase_N"/>
</dbReference>
<reference evidence="4" key="1">
    <citation type="journal article" date="2015" name="Nature">
        <title>Complex archaea that bridge the gap between prokaryotes and eukaryotes.</title>
        <authorList>
            <person name="Spang A."/>
            <person name="Saw J.H."/>
            <person name="Jorgensen S.L."/>
            <person name="Zaremba-Niedzwiedzka K."/>
            <person name="Martijn J."/>
            <person name="Lind A.E."/>
            <person name="van Eijk R."/>
            <person name="Schleper C."/>
            <person name="Guy L."/>
            <person name="Ettema T.J."/>
        </authorList>
    </citation>
    <scope>NUCLEOTIDE SEQUENCE</scope>
</reference>
<gene>
    <name evidence="4" type="ORF">LCGC14_0581080</name>
</gene>
<evidence type="ECO:0000259" key="3">
    <source>
        <dbReference type="Pfam" id="PF22725"/>
    </source>
</evidence>
<dbReference type="AlphaFoldDB" id="A0A0F9S034"/>
<name>A0A0F9S034_9ZZZZ</name>
<evidence type="ECO:0000313" key="4">
    <source>
        <dbReference type="EMBL" id="KKN55577.1"/>
    </source>
</evidence>
<keyword evidence="1" id="KW-0560">Oxidoreductase</keyword>
<dbReference type="PANTHER" id="PTHR43818">
    <property type="entry name" value="BCDNA.GH03377"/>
    <property type="match status" value="1"/>
</dbReference>